<feature type="transmembrane region" description="Helical" evidence="2">
    <location>
        <begin position="342"/>
        <end position="361"/>
    </location>
</feature>
<evidence type="ECO:0000256" key="2">
    <source>
        <dbReference type="SAM" id="Phobius"/>
    </source>
</evidence>
<accession>A0A058ZDF1</accession>
<dbReference type="EMBL" id="KB932201">
    <property type="protein sequence ID" value="KCV72424.1"/>
    <property type="molecule type" value="Genomic_DNA"/>
</dbReference>
<keyword evidence="2" id="KW-0472">Membrane</keyword>
<dbReference type="AlphaFoldDB" id="A0A058ZDF1"/>
<dbReference type="GeneID" id="20524734"/>
<dbReference type="Proteomes" id="UP000030693">
    <property type="component" value="Unassembled WGS sequence"/>
</dbReference>
<feature type="region of interest" description="Disordered" evidence="1">
    <location>
        <begin position="202"/>
        <end position="253"/>
    </location>
</feature>
<evidence type="ECO:0000256" key="1">
    <source>
        <dbReference type="SAM" id="MobiDB-lite"/>
    </source>
</evidence>
<dbReference type="RefSeq" id="XP_009492125.1">
    <property type="nucleotide sequence ID" value="XM_009493850.1"/>
</dbReference>
<feature type="region of interest" description="Disordered" evidence="1">
    <location>
        <begin position="150"/>
        <end position="171"/>
    </location>
</feature>
<sequence length="362" mass="37945">MPRPDRSSELIAEYVELLQLLSGQQDAPSAAALPSAGTASAPGEDLWVKLPSALGRFALPADTHDPGHHTTDPARKDIILRQLTERLAELEHLPASAFEHAFGTDSDILGPSAADVKSATLDSFGRRLRHLAAVQATHHPQPVADLLRHLPPAASGAPAGTDSGAWLPAGAGPLTRADTGALARAAQAAAAGRLASLVERSRHAPAPPATGAPSEPDVQAVVASSVSSARGAGPRPRPRRAPPGLTDQLGLNAGTYDASSPDALVADMRASQEQHLQRLQAAAVEMREVAMSIALQAKRDHQTIDSAIQNIEQNTETLGSATQMGKDIKLGLGSWRTVICSWLILALAVLIFIFMVGVIFFF</sequence>
<keyword evidence="2" id="KW-0812">Transmembrane</keyword>
<name>A0A058ZDF1_FONAL</name>
<organism evidence="3">
    <name type="scientific">Fonticula alba</name>
    <name type="common">Slime mold</name>
    <dbReference type="NCBI Taxonomy" id="691883"/>
    <lineage>
        <taxon>Eukaryota</taxon>
        <taxon>Rotosphaerida</taxon>
        <taxon>Fonticulaceae</taxon>
        <taxon>Fonticula</taxon>
    </lineage>
</organism>
<keyword evidence="2" id="KW-1133">Transmembrane helix</keyword>
<reference evidence="3" key="1">
    <citation type="submission" date="2013-04" db="EMBL/GenBank/DDBJ databases">
        <title>The Genome Sequence of Fonticula alba ATCC 38817.</title>
        <authorList>
            <consortium name="The Broad Institute Genomics Platform"/>
            <person name="Russ C."/>
            <person name="Cuomo C."/>
            <person name="Burger G."/>
            <person name="Gray M.W."/>
            <person name="Holland P.W.H."/>
            <person name="King N."/>
            <person name="Lang F.B.F."/>
            <person name="Roger A.J."/>
            <person name="Ruiz-Trillo I."/>
            <person name="Brown M."/>
            <person name="Walker B."/>
            <person name="Young S."/>
            <person name="Zeng Q."/>
            <person name="Gargeya S."/>
            <person name="Fitzgerald M."/>
            <person name="Haas B."/>
            <person name="Abouelleil A."/>
            <person name="Allen A.W."/>
            <person name="Alvarado L."/>
            <person name="Arachchi H.M."/>
            <person name="Berlin A.M."/>
            <person name="Chapman S.B."/>
            <person name="Gainer-Dewar J."/>
            <person name="Goldberg J."/>
            <person name="Griggs A."/>
            <person name="Gujja S."/>
            <person name="Hansen M."/>
            <person name="Howarth C."/>
            <person name="Imamovic A."/>
            <person name="Ireland A."/>
            <person name="Larimer J."/>
            <person name="McCowan C."/>
            <person name="Murphy C."/>
            <person name="Pearson M."/>
            <person name="Poon T.W."/>
            <person name="Priest M."/>
            <person name="Roberts A."/>
            <person name="Saif S."/>
            <person name="Shea T."/>
            <person name="Sisk P."/>
            <person name="Sykes S."/>
            <person name="Wortman J."/>
            <person name="Nusbaum C."/>
            <person name="Birren B."/>
        </authorList>
    </citation>
    <scope>NUCLEOTIDE SEQUENCE [LARGE SCALE GENOMIC DNA]</scope>
    <source>
        <strain evidence="3">ATCC 38817</strain>
    </source>
</reference>
<proteinExistence type="predicted"/>
<evidence type="ECO:0008006" key="5">
    <source>
        <dbReference type="Google" id="ProtNLM"/>
    </source>
</evidence>
<gene>
    <name evidence="3" type="ORF">H696_00009</name>
</gene>
<evidence type="ECO:0000313" key="3">
    <source>
        <dbReference type="EMBL" id="KCV72424.1"/>
    </source>
</evidence>
<feature type="compositionally biased region" description="Low complexity" evidence="1">
    <location>
        <begin position="220"/>
        <end position="234"/>
    </location>
</feature>
<keyword evidence="4" id="KW-1185">Reference proteome</keyword>
<evidence type="ECO:0000313" key="4">
    <source>
        <dbReference type="Proteomes" id="UP000030693"/>
    </source>
</evidence>
<protein>
    <recommendedName>
        <fullName evidence="5">t-SNARE coiled-coil homology domain-containing protein</fullName>
    </recommendedName>
</protein>